<dbReference type="Proteomes" id="UP000607653">
    <property type="component" value="Unassembled WGS sequence"/>
</dbReference>
<protein>
    <submittedName>
        <fullName evidence="2">Uncharacterized protein</fullName>
    </submittedName>
</protein>
<evidence type="ECO:0000313" key="3">
    <source>
        <dbReference type="Proteomes" id="UP000607653"/>
    </source>
</evidence>
<dbReference type="AlphaFoldDB" id="A0A823A0K5"/>
<accession>A0A823A0K5</accession>
<feature type="transmembrane region" description="Helical" evidence="1">
    <location>
        <begin position="23"/>
        <end position="42"/>
    </location>
</feature>
<keyword evidence="1" id="KW-1133">Transmembrane helix</keyword>
<name>A0A823A0K5_NELNU</name>
<sequence>MVSMKVKDIFIISFFTMHLMQDLMFVFICHLPLLYLLFSVLFPVPSMFLRCSFYFFNFPFCCRYFFIAFTLSVISMFSVNNM</sequence>
<keyword evidence="1" id="KW-0472">Membrane</keyword>
<feature type="transmembrane region" description="Helical" evidence="1">
    <location>
        <begin position="54"/>
        <end position="77"/>
    </location>
</feature>
<reference evidence="2 3" key="1">
    <citation type="journal article" date="2020" name="Mol. Biol. Evol.">
        <title>Distinct Expression and Methylation Patterns for Genes with Different Fates following a Single Whole-Genome Duplication in Flowering Plants.</title>
        <authorList>
            <person name="Shi T."/>
            <person name="Rahmani R.S."/>
            <person name="Gugger P.F."/>
            <person name="Wang M."/>
            <person name="Li H."/>
            <person name="Zhang Y."/>
            <person name="Li Z."/>
            <person name="Wang Q."/>
            <person name="Van de Peer Y."/>
            <person name="Marchal K."/>
            <person name="Chen J."/>
        </authorList>
    </citation>
    <scope>NUCLEOTIDE SEQUENCE [LARGE SCALE GENOMIC DNA]</scope>
    <source>
        <tissue evidence="2">Leaf</tissue>
    </source>
</reference>
<evidence type="ECO:0000256" key="1">
    <source>
        <dbReference type="SAM" id="Phobius"/>
    </source>
</evidence>
<gene>
    <name evidence="2" type="ORF">HUJ06_018513</name>
</gene>
<organism evidence="2 3">
    <name type="scientific">Nelumbo nucifera</name>
    <name type="common">Sacred lotus</name>
    <dbReference type="NCBI Taxonomy" id="4432"/>
    <lineage>
        <taxon>Eukaryota</taxon>
        <taxon>Viridiplantae</taxon>
        <taxon>Streptophyta</taxon>
        <taxon>Embryophyta</taxon>
        <taxon>Tracheophyta</taxon>
        <taxon>Spermatophyta</taxon>
        <taxon>Magnoliopsida</taxon>
        <taxon>Proteales</taxon>
        <taxon>Nelumbonaceae</taxon>
        <taxon>Nelumbo</taxon>
    </lineage>
</organism>
<proteinExistence type="predicted"/>
<keyword evidence="1" id="KW-0812">Transmembrane</keyword>
<keyword evidence="3" id="KW-1185">Reference proteome</keyword>
<comment type="caution">
    <text evidence="2">The sequence shown here is derived from an EMBL/GenBank/DDBJ whole genome shotgun (WGS) entry which is preliminary data.</text>
</comment>
<dbReference type="EMBL" id="DUZY01000008">
    <property type="protein sequence ID" value="DAD48576.1"/>
    <property type="molecule type" value="Genomic_DNA"/>
</dbReference>
<evidence type="ECO:0000313" key="2">
    <source>
        <dbReference type="EMBL" id="DAD48576.1"/>
    </source>
</evidence>